<evidence type="ECO:0000313" key="3">
    <source>
        <dbReference type="Proteomes" id="UP000266118"/>
    </source>
</evidence>
<organism evidence="2 3">
    <name type="scientific">Arachidicoccus soli</name>
    <dbReference type="NCBI Taxonomy" id="2341117"/>
    <lineage>
        <taxon>Bacteria</taxon>
        <taxon>Pseudomonadati</taxon>
        <taxon>Bacteroidota</taxon>
        <taxon>Chitinophagia</taxon>
        <taxon>Chitinophagales</taxon>
        <taxon>Chitinophagaceae</taxon>
        <taxon>Arachidicoccus</taxon>
    </lineage>
</organism>
<evidence type="ECO:0000256" key="1">
    <source>
        <dbReference type="HAMAP-Rule" id="MF_00386"/>
    </source>
</evidence>
<sequence length="76" mass="8859">MKKVFKVLSYPFIWLIKFYQLAISPMFPATCRFTPTCSQYGVEAFKKYGVLKGFWLTFKRIIRCHPRGGSGYDPVP</sequence>
<dbReference type="InterPro" id="IPR002696">
    <property type="entry name" value="Membr_insert_effic_factor_YidD"/>
</dbReference>
<dbReference type="AlphaFoldDB" id="A0A386HPC7"/>
<protein>
    <recommendedName>
        <fullName evidence="1">Putative membrane protein insertion efficiency factor</fullName>
    </recommendedName>
</protein>
<comment type="similarity">
    <text evidence="1">Belongs to the UPF0161 family.</text>
</comment>
<dbReference type="SMART" id="SM01234">
    <property type="entry name" value="Haemolytic"/>
    <property type="match status" value="1"/>
</dbReference>
<dbReference type="KEGG" id="ark:D6B99_09475"/>
<dbReference type="HAMAP" id="MF_00386">
    <property type="entry name" value="UPF0161_YidD"/>
    <property type="match status" value="1"/>
</dbReference>
<evidence type="ECO:0000313" key="2">
    <source>
        <dbReference type="EMBL" id="AYD47798.1"/>
    </source>
</evidence>
<gene>
    <name evidence="2" type="primary">yidD</name>
    <name evidence="2" type="ORF">D6B99_09475</name>
</gene>
<keyword evidence="1" id="KW-1003">Cell membrane</keyword>
<proteinExistence type="inferred from homology"/>
<comment type="function">
    <text evidence="1">Could be involved in insertion of integral membrane proteins into the membrane.</text>
</comment>
<dbReference type="Pfam" id="PF01809">
    <property type="entry name" value="YidD"/>
    <property type="match status" value="1"/>
</dbReference>
<dbReference type="OrthoDB" id="9801753at2"/>
<dbReference type="PANTHER" id="PTHR33383">
    <property type="entry name" value="MEMBRANE PROTEIN INSERTION EFFICIENCY FACTOR-RELATED"/>
    <property type="match status" value="1"/>
</dbReference>
<dbReference type="NCBIfam" id="TIGR00278">
    <property type="entry name" value="membrane protein insertion efficiency factor YidD"/>
    <property type="match status" value="1"/>
</dbReference>
<keyword evidence="1" id="KW-0472">Membrane</keyword>
<keyword evidence="3" id="KW-1185">Reference proteome</keyword>
<comment type="subcellular location">
    <subcellularLocation>
        <location evidence="1">Cell membrane</location>
        <topology evidence="1">Peripheral membrane protein</topology>
        <orientation evidence="1">Cytoplasmic side</orientation>
    </subcellularLocation>
</comment>
<dbReference type="GO" id="GO:0005886">
    <property type="term" value="C:plasma membrane"/>
    <property type="evidence" value="ECO:0007669"/>
    <property type="project" value="UniProtKB-SubCell"/>
</dbReference>
<dbReference type="PANTHER" id="PTHR33383:SF1">
    <property type="entry name" value="MEMBRANE PROTEIN INSERTION EFFICIENCY FACTOR-RELATED"/>
    <property type="match status" value="1"/>
</dbReference>
<dbReference type="Proteomes" id="UP000266118">
    <property type="component" value="Chromosome"/>
</dbReference>
<name>A0A386HPC7_9BACT</name>
<dbReference type="EMBL" id="CP032489">
    <property type="protein sequence ID" value="AYD47798.1"/>
    <property type="molecule type" value="Genomic_DNA"/>
</dbReference>
<accession>A0A386HPC7</accession>
<reference evidence="2 3" key="1">
    <citation type="submission" date="2018-09" db="EMBL/GenBank/DDBJ databases">
        <title>Arachidicoccus sp. nov., a bacterium isolated from soil.</title>
        <authorList>
            <person name="Weon H.-Y."/>
            <person name="Kwon S.-W."/>
            <person name="Lee S.A."/>
        </authorList>
    </citation>
    <scope>NUCLEOTIDE SEQUENCE [LARGE SCALE GENOMIC DNA]</scope>
    <source>
        <strain evidence="2 3">KIS59-12</strain>
    </source>
</reference>